<dbReference type="InterPro" id="IPR038488">
    <property type="entry name" value="Integrase_DNA-bd_sf"/>
</dbReference>
<proteinExistence type="predicted"/>
<evidence type="ECO:0000313" key="2">
    <source>
        <dbReference type="Proteomes" id="UP000664002"/>
    </source>
</evidence>
<reference evidence="1" key="1">
    <citation type="submission" date="2021-03" db="EMBL/GenBank/DDBJ databases">
        <title>Molecular epidemiology and mechanisms of colistin and carbapenem resistance in Enterobacteriaceae from clinical isolates, the environment and porcine samples in Pretoria, South Africa.</title>
        <authorList>
            <person name="Bogoshi D."/>
            <person name="Mbelle N.M."/>
            <person name="Naidoo V."/>
            <person name="Osei Sekyere J."/>
        </authorList>
    </citation>
    <scope>NUCLEOTIDE SEQUENCE</scope>
    <source>
        <strain evidence="1">C027</strain>
    </source>
</reference>
<sequence length="45" mass="5253">MLTDTKLRNLKPGDKLYKVNDREGLYVGSPQKTESMVTPFLQHRF</sequence>
<name>A0A939NNF7_KLEPN</name>
<gene>
    <name evidence="1" type="ORF">J4730_29335</name>
</gene>
<dbReference type="AlphaFoldDB" id="A0A939NNF7"/>
<dbReference type="Gene3D" id="3.30.160.390">
    <property type="entry name" value="Integrase, DNA-binding domain"/>
    <property type="match status" value="1"/>
</dbReference>
<accession>A0A939NNF7</accession>
<evidence type="ECO:0000313" key="1">
    <source>
        <dbReference type="EMBL" id="MBO1997885.1"/>
    </source>
</evidence>
<dbReference type="Proteomes" id="UP000664002">
    <property type="component" value="Unassembled WGS sequence"/>
</dbReference>
<dbReference type="EMBL" id="JAGETM010000041">
    <property type="protein sequence ID" value="MBO1997885.1"/>
    <property type="molecule type" value="Genomic_DNA"/>
</dbReference>
<comment type="caution">
    <text evidence="1">The sequence shown here is derived from an EMBL/GenBank/DDBJ whole genome shotgun (WGS) entry which is preliminary data.</text>
</comment>
<protein>
    <submittedName>
        <fullName evidence="1">DUF4102 domain-containing protein</fullName>
    </submittedName>
</protein>
<organism evidence="1 2">
    <name type="scientific">Klebsiella pneumoniae</name>
    <dbReference type="NCBI Taxonomy" id="573"/>
    <lineage>
        <taxon>Bacteria</taxon>
        <taxon>Pseudomonadati</taxon>
        <taxon>Pseudomonadota</taxon>
        <taxon>Gammaproteobacteria</taxon>
        <taxon>Enterobacterales</taxon>
        <taxon>Enterobacteriaceae</taxon>
        <taxon>Klebsiella/Raoultella group</taxon>
        <taxon>Klebsiella</taxon>
        <taxon>Klebsiella pneumoniae complex</taxon>
    </lineage>
</organism>